<gene>
    <name evidence="3" type="ORF">FA13DRAFT_146164</name>
</gene>
<keyword evidence="1" id="KW-1133">Transmembrane helix</keyword>
<dbReference type="Pfam" id="PF20151">
    <property type="entry name" value="DUF6533"/>
    <property type="match status" value="1"/>
</dbReference>
<name>A0A4Y7SHJ6_COPMI</name>
<evidence type="ECO:0000313" key="4">
    <source>
        <dbReference type="Proteomes" id="UP000298030"/>
    </source>
</evidence>
<feature type="transmembrane region" description="Helical" evidence="1">
    <location>
        <begin position="60"/>
        <end position="82"/>
    </location>
</feature>
<proteinExistence type="predicted"/>
<sequence>MASTYTQAEIDQFAHLYSLNIIPLRVILGSLTFVLCDYFETLKDEIQYIWPQKRSFGRTAYLFVRYYTVILLIFDVLQIHTFAIPGVTSNTVCVAIDPTTRMAGAISLWAIEVIMQVRIYALYDCSKKVAIFNAFLFVCSIAGFLTLLVINAMRRASLIASAIRLPLPGCPAINGGTGWALWLPASGFEFILFAFVVYKSVRSLALKIRIGDRKSLGAILIADNMYYFLGITVILAFNNAMAAGATKVIPWFQLRALPCHHGYHDYSHADASEEAKHPLRVPHPHRWHWVRP</sequence>
<dbReference type="Proteomes" id="UP000298030">
    <property type="component" value="Unassembled WGS sequence"/>
</dbReference>
<keyword evidence="1" id="KW-0472">Membrane</keyword>
<organism evidence="3 4">
    <name type="scientific">Coprinellus micaceus</name>
    <name type="common">Glistening ink-cap mushroom</name>
    <name type="synonym">Coprinus micaceus</name>
    <dbReference type="NCBI Taxonomy" id="71717"/>
    <lineage>
        <taxon>Eukaryota</taxon>
        <taxon>Fungi</taxon>
        <taxon>Dikarya</taxon>
        <taxon>Basidiomycota</taxon>
        <taxon>Agaricomycotina</taxon>
        <taxon>Agaricomycetes</taxon>
        <taxon>Agaricomycetidae</taxon>
        <taxon>Agaricales</taxon>
        <taxon>Agaricineae</taxon>
        <taxon>Psathyrellaceae</taxon>
        <taxon>Coprinellus</taxon>
    </lineage>
</organism>
<reference evidence="3 4" key="1">
    <citation type="journal article" date="2019" name="Nat. Ecol. Evol.">
        <title>Megaphylogeny resolves global patterns of mushroom evolution.</title>
        <authorList>
            <person name="Varga T."/>
            <person name="Krizsan K."/>
            <person name="Foldi C."/>
            <person name="Dima B."/>
            <person name="Sanchez-Garcia M."/>
            <person name="Sanchez-Ramirez S."/>
            <person name="Szollosi G.J."/>
            <person name="Szarkandi J.G."/>
            <person name="Papp V."/>
            <person name="Albert L."/>
            <person name="Andreopoulos W."/>
            <person name="Angelini C."/>
            <person name="Antonin V."/>
            <person name="Barry K.W."/>
            <person name="Bougher N.L."/>
            <person name="Buchanan P."/>
            <person name="Buyck B."/>
            <person name="Bense V."/>
            <person name="Catcheside P."/>
            <person name="Chovatia M."/>
            <person name="Cooper J."/>
            <person name="Damon W."/>
            <person name="Desjardin D."/>
            <person name="Finy P."/>
            <person name="Geml J."/>
            <person name="Haridas S."/>
            <person name="Hughes K."/>
            <person name="Justo A."/>
            <person name="Karasinski D."/>
            <person name="Kautmanova I."/>
            <person name="Kiss B."/>
            <person name="Kocsube S."/>
            <person name="Kotiranta H."/>
            <person name="LaButti K.M."/>
            <person name="Lechner B.E."/>
            <person name="Liimatainen K."/>
            <person name="Lipzen A."/>
            <person name="Lukacs Z."/>
            <person name="Mihaltcheva S."/>
            <person name="Morgado L.N."/>
            <person name="Niskanen T."/>
            <person name="Noordeloos M.E."/>
            <person name="Ohm R.A."/>
            <person name="Ortiz-Santana B."/>
            <person name="Ovrebo C."/>
            <person name="Racz N."/>
            <person name="Riley R."/>
            <person name="Savchenko A."/>
            <person name="Shiryaev A."/>
            <person name="Soop K."/>
            <person name="Spirin V."/>
            <person name="Szebenyi C."/>
            <person name="Tomsovsky M."/>
            <person name="Tulloss R.E."/>
            <person name="Uehling J."/>
            <person name="Grigoriev I.V."/>
            <person name="Vagvolgyi C."/>
            <person name="Papp T."/>
            <person name="Martin F.M."/>
            <person name="Miettinen O."/>
            <person name="Hibbett D.S."/>
            <person name="Nagy L.G."/>
        </authorList>
    </citation>
    <scope>NUCLEOTIDE SEQUENCE [LARGE SCALE GENOMIC DNA]</scope>
    <source>
        <strain evidence="3 4">FP101781</strain>
    </source>
</reference>
<dbReference type="OrthoDB" id="3258294at2759"/>
<accession>A0A4Y7SHJ6</accession>
<feature type="transmembrane region" description="Helical" evidence="1">
    <location>
        <begin position="218"/>
        <end position="237"/>
    </location>
</feature>
<keyword evidence="4" id="KW-1185">Reference proteome</keyword>
<feature type="transmembrane region" description="Helical" evidence="1">
    <location>
        <begin position="130"/>
        <end position="150"/>
    </location>
</feature>
<evidence type="ECO:0000313" key="3">
    <source>
        <dbReference type="EMBL" id="TEB21211.1"/>
    </source>
</evidence>
<evidence type="ECO:0000256" key="1">
    <source>
        <dbReference type="SAM" id="Phobius"/>
    </source>
</evidence>
<feature type="domain" description="DUF6533" evidence="2">
    <location>
        <begin position="27"/>
        <end position="69"/>
    </location>
</feature>
<dbReference type="InterPro" id="IPR045340">
    <property type="entry name" value="DUF6533"/>
</dbReference>
<evidence type="ECO:0000259" key="2">
    <source>
        <dbReference type="Pfam" id="PF20151"/>
    </source>
</evidence>
<keyword evidence="1" id="KW-0812">Transmembrane</keyword>
<feature type="transmembrane region" description="Helical" evidence="1">
    <location>
        <begin position="179"/>
        <end position="198"/>
    </location>
</feature>
<comment type="caution">
    <text evidence="3">The sequence shown here is derived from an EMBL/GenBank/DDBJ whole genome shotgun (WGS) entry which is preliminary data.</text>
</comment>
<feature type="transmembrane region" description="Helical" evidence="1">
    <location>
        <begin position="102"/>
        <end position="123"/>
    </location>
</feature>
<dbReference type="EMBL" id="QPFP01000118">
    <property type="protein sequence ID" value="TEB21211.1"/>
    <property type="molecule type" value="Genomic_DNA"/>
</dbReference>
<dbReference type="AlphaFoldDB" id="A0A4Y7SHJ6"/>
<protein>
    <recommendedName>
        <fullName evidence="2">DUF6533 domain-containing protein</fullName>
    </recommendedName>
</protein>